<organism evidence="2 3">
    <name type="scientific">Nonomuraea wenchangensis</name>
    <dbReference type="NCBI Taxonomy" id="568860"/>
    <lineage>
        <taxon>Bacteria</taxon>
        <taxon>Bacillati</taxon>
        <taxon>Actinomycetota</taxon>
        <taxon>Actinomycetes</taxon>
        <taxon>Streptosporangiales</taxon>
        <taxon>Streptosporangiaceae</taxon>
        <taxon>Nonomuraea</taxon>
    </lineage>
</organism>
<keyword evidence="1" id="KW-0812">Transmembrane</keyword>
<proteinExistence type="predicted"/>
<accession>A0A1I0K5Y5</accession>
<feature type="transmembrane region" description="Helical" evidence="1">
    <location>
        <begin position="71"/>
        <end position="96"/>
    </location>
</feature>
<reference evidence="2 3" key="1">
    <citation type="submission" date="2016-10" db="EMBL/GenBank/DDBJ databases">
        <authorList>
            <person name="de Groot N.N."/>
        </authorList>
    </citation>
    <scope>NUCLEOTIDE SEQUENCE [LARGE SCALE GENOMIC DNA]</scope>
    <source>
        <strain evidence="2 3">CGMCC 4.5598</strain>
    </source>
</reference>
<feature type="transmembrane region" description="Helical" evidence="1">
    <location>
        <begin position="227"/>
        <end position="244"/>
    </location>
</feature>
<feature type="transmembrane region" description="Helical" evidence="1">
    <location>
        <begin position="275"/>
        <end position="293"/>
    </location>
</feature>
<dbReference type="STRING" id="568860.SAMN05421811_10795"/>
<evidence type="ECO:0000313" key="2">
    <source>
        <dbReference type="EMBL" id="SEU19219.1"/>
    </source>
</evidence>
<feature type="transmembrane region" description="Helical" evidence="1">
    <location>
        <begin position="44"/>
        <end position="65"/>
    </location>
</feature>
<feature type="transmembrane region" description="Helical" evidence="1">
    <location>
        <begin position="299"/>
        <end position="321"/>
    </location>
</feature>
<dbReference type="AlphaFoldDB" id="A0A1I0K5Y5"/>
<dbReference type="EMBL" id="FOHX01000007">
    <property type="protein sequence ID" value="SEU19219.1"/>
    <property type="molecule type" value="Genomic_DNA"/>
</dbReference>
<feature type="transmembrane region" description="Helical" evidence="1">
    <location>
        <begin position="200"/>
        <end position="220"/>
    </location>
</feature>
<evidence type="ECO:0000256" key="1">
    <source>
        <dbReference type="SAM" id="Phobius"/>
    </source>
</evidence>
<feature type="transmembrane region" description="Helical" evidence="1">
    <location>
        <begin position="152"/>
        <end position="170"/>
    </location>
</feature>
<dbReference type="RefSeq" id="WP_143082366.1">
    <property type="nucleotide sequence ID" value="NZ_FOHX01000007.1"/>
</dbReference>
<keyword evidence="1" id="KW-1133">Transmembrane helix</keyword>
<protein>
    <recommendedName>
        <fullName evidence="4">DUF2157 domain-containing protein</fullName>
    </recommendedName>
</protein>
<keyword evidence="3" id="KW-1185">Reference proteome</keyword>
<sequence>MTQSRDEVLRRLVREGVLTAAQALAVHQALDEAERPARARWAEVAGYVGGALLLVGAVSLAGTSWPVLSAAAHVLILLSATVALLAAGLLLAGLGVRLRAGERRRAWRAWREGVERAGPVRRRTGGVALALASATGALAAAELSAAVTGTRLLAAAVTGLVLAAAGYAALPGGPCAVAAAGFAALTAEAVAGELTGYDSMAVGLTLVGTGVAWTALVRTGVIRQRRLGLGLGAAVALFGAQHGLGTGADLAWSYVTTTAVAVACLVLYRWERAWVLLVAGVAGLTLAVPEAVWDWTDGAVGGSIALMIAGLVLVASSVLGLRLHRASRPDRSP</sequence>
<evidence type="ECO:0008006" key="4">
    <source>
        <dbReference type="Google" id="ProtNLM"/>
    </source>
</evidence>
<name>A0A1I0K5Y5_9ACTN</name>
<gene>
    <name evidence="2" type="ORF">SAMN05421811_10795</name>
</gene>
<evidence type="ECO:0000313" key="3">
    <source>
        <dbReference type="Proteomes" id="UP000199361"/>
    </source>
</evidence>
<keyword evidence="1" id="KW-0472">Membrane</keyword>
<feature type="transmembrane region" description="Helical" evidence="1">
    <location>
        <begin position="250"/>
        <end position="268"/>
    </location>
</feature>
<dbReference type="Proteomes" id="UP000199361">
    <property type="component" value="Unassembled WGS sequence"/>
</dbReference>
<dbReference type="OrthoDB" id="3436671at2"/>